<sequence length="233" mass="26112">MSGHRRTHMTKGHQLPRLSSLWAPAVTALEKRPLLLLTLVLGLASAQETLEEVPVQPAFDAQKVEGRWLTVQLASSHAHLVSPDDPLRLALHSIRSRDGDLELILFWTGEGVCKGVNVTIHPTGLQGQYQGSFEGGGSMHVRFVSTDYSNLILYVRFEDDDETTSLWALLARRMVGDPAWLGKYLEYVAEFQLQKAPVLNLDGKRCPWHFSWRPGGPGRGLEPRFPAWSPRKQ</sequence>
<reference evidence="4" key="1">
    <citation type="submission" date="2025-08" db="UniProtKB">
        <authorList>
            <consortium name="RefSeq"/>
        </authorList>
    </citation>
    <scope>IDENTIFICATION</scope>
    <source>
        <tissue evidence="4">Blood</tissue>
    </source>
</reference>
<gene>
    <name evidence="4" type="primary">LOC103540797</name>
</gene>
<evidence type="ECO:0000313" key="4">
    <source>
        <dbReference type="RefSeq" id="XP_070451023.1"/>
    </source>
</evidence>
<dbReference type="InterPro" id="IPR000566">
    <property type="entry name" value="Lipocln_cytosolic_FA-bd_dom"/>
</dbReference>
<dbReference type="Gene3D" id="2.40.128.20">
    <property type="match status" value="1"/>
</dbReference>
<dbReference type="Proteomes" id="UP001652662">
    <property type="component" value="Chromosome 26"/>
</dbReference>
<evidence type="ECO:0000313" key="3">
    <source>
        <dbReference type="Proteomes" id="UP001652662"/>
    </source>
</evidence>
<dbReference type="RefSeq" id="XP_070451023.1">
    <property type="nucleotide sequence ID" value="XM_070594922.1"/>
</dbReference>
<name>A0ABM4MEA0_EQUPR</name>
<dbReference type="PANTHER" id="PTHR11430:SF120">
    <property type="entry name" value="LIPOCALIN_CYTOSOLIC FATTY-ACID BINDING DOMAIN-CONTAINING PROTEIN"/>
    <property type="match status" value="1"/>
</dbReference>
<dbReference type="InterPro" id="IPR012674">
    <property type="entry name" value="Calycin"/>
</dbReference>
<protein>
    <submittedName>
        <fullName evidence="4">Beta-lactoglobulin isoform X3</fullName>
    </submittedName>
</protein>
<keyword evidence="3" id="KW-1185">Reference proteome</keyword>
<dbReference type="GeneID" id="103540797"/>
<organism evidence="3 4">
    <name type="scientific">Equus przewalskii</name>
    <name type="common">Przewalski's horse</name>
    <name type="synonym">Equus caballus przewalskii</name>
    <dbReference type="NCBI Taxonomy" id="9798"/>
    <lineage>
        <taxon>Eukaryota</taxon>
        <taxon>Metazoa</taxon>
        <taxon>Chordata</taxon>
        <taxon>Craniata</taxon>
        <taxon>Vertebrata</taxon>
        <taxon>Euteleostomi</taxon>
        <taxon>Mammalia</taxon>
        <taxon>Eutheria</taxon>
        <taxon>Laurasiatheria</taxon>
        <taxon>Perissodactyla</taxon>
        <taxon>Equidae</taxon>
        <taxon>Equus</taxon>
    </lineage>
</organism>
<proteinExistence type="inferred from homology"/>
<dbReference type="PANTHER" id="PTHR11430">
    <property type="entry name" value="LIPOCALIN"/>
    <property type="match status" value="1"/>
</dbReference>
<dbReference type="Pfam" id="PF00061">
    <property type="entry name" value="Lipocalin"/>
    <property type="match status" value="1"/>
</dbReference>
<evidence type="ECO:0000259" key="2">
    <source>
        <dbReference type="Pfam" id="PF00061"/>
    </source>
</evidence>
<accession>A0ABM4MEA0</accession>
<comment type="similarity">
    <text evidence="1">Belongs to the calycin superfamily. Lipocalin family.</text>
</comment>
<feature type="domain" description="Lipocalin/cytosolic fatty-acid binding" evidence="2">
    <location>
        <begin position="66"/>
        <end position="190"/>
    </location>
</feature>
<evidence type="ECO:0000256" key="1">
    <source>
        <dbReference type="ARBA" id="ARBA00006889"/>
    </source>
</evidence>
<dbReference type="InterPro" id="IPR002345">
    <property type="entry name" value="Lipocalin"/>
</dbReference>
<dbReference type="SUPFAM" id="SSF50814">
    <property type="entry name" value="Lipocalins"/>
    <property type="match status" value="1"/>
</dbReference>